<feature type="region of interest" description="Disordered" evidence="6">
    <location>
        <begin position="849"/>
        <end position="1105"/>
    </location>
</feature>
<feature type="compositionally biased region" description="Polar residues" evidence="6">
    <location>
        <begin position="123"/>
        <end position="147"/>
    </location>
</feature>
<keyword evidence="3" id="KW-0677">Repeat</keyword>
<feature type="compositionally biased region" description="Polar residues" evidence="6">
    <location>
        <begin position="784"/>
        <end position="794"/>
    </location>
</feature>
<dbReference type="InterPro" id="IPR036028">
    <property type="entry name" value="SH3-like_dom_sf"/>
</dbReference>
<evidence type="ECO:0000256" key="3">
    <source>
        <dbReference type="ARBA" id="ARBA00022737"/>
    </source>
</evidence>
<evidence type="ECO:0000256" key="1">
    <source>
        <dbReference type="ARBA" id="ARBA00004282"/>
    </source>
</evidence>
<dbReference type="InterPro" id="IPR001478">
    <property type="entry name" value="PDZ"/>
</dbReference>
<dbReference type="Gene3D" id="2.30.42.10">
    <property type="match status" value="1"/>
</dbReference>
<dbReference type="FunFam" id="2.30.30.40:FF:000001">
    <property type="entry name" value="Sorbin and SH3 domain-containing protein 1 isoform 2"/>
    <property type="match status" value="1"/>
</dbReference>
<feature type="region of interest" description="Disordered" evidence="6">
    <location>
        <begin position="1719"/>
        <end position="1769"/>
    </location>
</feature>
<evidence type="ECO:0000313" key="11">
    <source>
        <dbReference type="RefSeq" id="XP_055877359.1"/>
    </source>
</evidence>
<gene>
    <name evidence="11" type="primary">LOC106077152</name>
</gene>
<name>A0A9W2ZQX2_BIOGL</name>
<feature type="compositionally biased region" description="Low complexity" evidence="6">
    <location>
        <begin position="419"/>
        <end position="450"/>
    </location>
</feature>
<dbReference type="GeneID" id="106077152"/>
<dbReference type="Proteomes" id="UP001165740">
    <property type="component" value="Chromosome 2"/>
</dbReference>
<keyword evidence="10" id="KW-1185">Reference proteome</keyword>
<feature type="region of interest" description="Disordered" evidence="6">
    <location>
        <begin position="87"/>
        <end position="236"/>
    </location>
</feature>
<evidence type="ECO:0000259" key="7">
    <source>
        <dbReference type="PROSITE" id="PS50002"/>
    </source>
</evidence>
<dbReference type="Pfam" id="PF00018">
    <property type="entry name" value="SH3_1"/>
    <property type="match status" value="1"/>
</dbReference>
<dbReference type="CDD" id="cd11780">
    <property type="entry name" value="SH3_Sorbs_3"/>
    <property type="match status" value="1"/>
</dbReference>
<feature type="region of interest" description="Disordered" evidence="6">
    <location>
        <begin position="1508"/>
        <end position="1560"/>
    </location>
</feature>
<feature type="compositionally biased region" description="Polar residues" evidence="6">
    <location>
        <begin position="1811"/>
        <end position="1822"/>
    </location>
</feature>
<feature type="compositionally biased region" description="Low complexity" evidence="6">
    <location>
        <begin position="968"/>
        <end position="979"/>
    </location>
</feature>
<feature type="compositionally biased region" description="Polar residues" evidence="6">
    <location>
        <begin position="1538"/>
        <end position="1560"/>
    </location>
</feature>
<feature type="domain" description="SH3" evidence="7">
    <location>
        <begin position="1575"/>
        <end position="1634"/>
    </location>
</feature>
<dbReference type="RefSeq" id="XP_055877359.1">
    <property type="nucleotide sequence ID" value="XM_056021384.1"/>
</dbReference>
<keyword evidence="2 5" id="KW-0728">SH3 domain</keyword>
<dbReference type="InterPro" id="IPR050384">
    <property type="entry name" value="Endophilin_SH3RF"/>
</dbReference>
<evidence type="ECO:0000256" key="2">
    <source>
        <dbReference type="ARBA" id="ARBA00022443"/>
    </source>
</evidence>
<sequence length="1900" mass="213033">MTTFTVVLTGGSPWGFRLQGGREFNEPVIIAKINPNSKAFHEGLQVNDQVLAINGQNIHGLNHSEVQSLIKNVNTGSLTLLLERDTHTHNGHTNGGHRPSQVIPGGGSSLGSTESLLEAGASFDQNGPGQSSGRSSASMTEWSPRGQNDTNNNITNHHHLSYSHGYGDPHSSGHTNGGYETLHRPTSSPHHQRQRPAPAYHQERHHRQNELNVEYQHPQSSSSPYSSTSFSSPSSSRQLYTDVAKWPTAQRNNDLVTASPALASKPHPHQAGSKLEIAHPPPQSPVKHPPPLPVQVPTPYLRPIVPPSQIASTNYKPYPDTPPQTFLPTQQVSPKLKHRLASPPQRQQQQQPTRRIHQQPMSPPGYMESVPMREFVKLLKEDLQSEPPKEEEEVSIKEKYDNYQRRQQEKEMTHPQDKPPQQQQWSPQQQQWSPQQHQWPPQSNQQNSPRQQHHQTLPFSQQQRGKAQFYPQAPSDAPSHPHQFRTLQHSRSHPNQSTFHSPPLPRQEAEAPHSPSHLRSSIYRPTAISDIFRRGSPTPSLPGDFLRQKQPSPTPSVTSTSSEYVLSGGRGRANKSRGINLFLKQQERLAAMGADVQDIQLSEGLAPDSEAQKRSVGQERSLSAVNRSKSLQSSPTVHEKSFPSTWHQRSQHLEQQQHSHPVETPDQQWGAPARSISVDAGTRRIPIPVHHASPSRPSPSIPISSAPRVRRHSQEEEPSFSGPAPSSSNLSSSWQNQREYFPLDQNKGRELGPGSYATLPAKGSRQRPHHEHFDEFNDRRTEYDNSFSSLPTISPLKSSVTLNELSETNKQLKSSQSYDFGRRDLEHILDYKDYSKPLWANTNLDNLPQSSISSQEDGQSPHSDNAVSSSDSRDTIIAKDEKSSAESLPLDLSIDMRSQDKPSPPAKPAKLTGKLIPITVVHEQSSKPPTSSNLSFPSYAGDSQDIYSPPPSQANSFFEKPTQNGPTSSLDSWNPSSSSIDNKPLDTSLKSVPAVWKPGGVSSYSAKKEYRPVRLDTSKKPVSQKPKEQQAPSAEESFAWRPPPRTESSSSLPTYTPLDSSASQDLELPPPPPRFSSSSFGQDTESRHMNGQGEDSRLPPTQSPYITLLQKSRELKLLEDSKVNDLEESTDILGQRFPGKPIVVNDEGQLPRGAQYIASKETIDGGQRISDTYYTSPAPTDTNTTQVVTEVKPVKYDGIGPVDREGIPLGFRKNVDEEKQHDWYKQMYKSLHKTDKKEDQLGINDMIDSIFQEAVKQMESNSYKPTYTFPEDISDTKSEEGLDDFPHRPSYGKSRPKADDSGYRSEPEGRYKDLMKHRSKSTTSESREVRRNSLPVQDSPWAPSNVTSRIERYRCQPRSIMDYEPGFSSIAFREQRSRFRPRSKSVSASKDKKKPHNPRIDKPGDFSQYSENYTGPIERADGDGGEDERNASEKYKKIVHGGDIPMRGLQKPAPEKTKNFRHQTSDVIRKSLPVDEKEKKRKEEDVAYRKKRLEELYEEERKKRIQLDAESNSARRHHDFFTASQKSPISPNRFDELPNQTQSRQTLSPPQQPHVQTSKLTTTLSVPPERRRGFQIQGKAKALYNFTAQNPRELSFRKGDTIYLLRQIDKNWFEGEHHGRAGIFPVNYVEVLTSIEAAHMAALDAEGQARARYNFTGQSSVELSLRKGENVTLLRRVDENWFEGRSGGRQGIFPAAYVEIIREPSTPLITPAPSVITTPMTGTPEMLSPVSMEAPTPPPQPSPSAFNQRSPGSQPYAYRQPPSGQNRFMYDSQPQVELRSPDFTVYGQKGVLSPPSSRRGYGATLDRSRTSESINPTPGSSLNYDLTSSKTRSNKVADDDLALQRYKAIYTYRPQSEDELELKEGDEVFVMEKCDDGWFVGTSARTGQFGTFPGNYVQKQ</sequence>
<feature type="domain" description="SH3" evidence="7">
    <location>
        <begin position="1644"/>
        <end position="1703"/>
    </location>
</feature>
<dbReference type="InterPro" id="IPR003127">
    <property type="entry name" value="SoHo_dom"/>
</dbReference>
<feature type="region of interest" description="Disordered" evidence="6">
    <location>
        <begin position="381"/>
        <end position="575"/>
    </location>
</feature>
<evidence type="ECO:0000256" key="5">
    <source>
        <dbReference type="PROSITE-ProRule" id="PRU00192"/>
    </source>
</evidence>
<dbReference type="Gene3D" id="2.30.30.40">
    <property type="entry name" value="SH3 Domains"/>
    <property type="match status" value="3"/>
</dbReference>
<feature type="compositionally biased region" description="Basic and acidic residues" evidence="6">
    <location>
        <begin position="651"/>
        <end position="663"/>
    </location>
</feature>
<dbReference type="PROSITE" id="PS50002">
    <property type="entry name" value="SH3"/>
    <property type="match status" value="3"/>
</dbReference>
<evidence type="ECO:0000259" key="9">
    <source>
        <dbReference type="PROSITE" id="PS50831"/>
    </source>
</evidence>
<dbReference type="SUPFAM" id="SSF50156">
    <property type="entry name" value="PDZ domain-like"/>
    <property type="match status" value="1"/>
</dbReference>
<dbReference type="PROSITE" id="PS50106">
    <property type="entry name" value="PDZ"/>
    <property type="match status" value="1"/>
</dbReference>
<dbReference type="PROSITE" id="PS50831">
    <property type="entry name" value="SOHO"/>
    <property type="match status" value="1"/>
</dbReference>
<dbReference type="Pfam" id="PF14604">
    <property type="entry name" value="SH3_9"/>
    <property type="match status" value="2"/>
</dbReference>
<feature type="region of interest" description="Disordered" evidence="6">
    <location>
        <begin position="1262"/>
        <end position="1485"/>
    </location>
</feature>
<evidence type="ECO:0000313" key="10">
    <source>
        <dbReference type="Proteomes" id="UP001165740"/>
    </source>
</evidence>
<feature type="compositionally biased region" description="Low complexity" evidence="6">
    <location>
        <begin position="719"/>
        <end position="733"/>
    </location>
</feature>
<feature type="domain" description="PDZ" evidence="8">
    <location>
        <begin position="3"/>
        <end position="85"/>
    </location>
</feature>
<feature type="compositionally biased region" description="Polar residues" evidence="6">
    <location>
        <begin position="1046"/>
        <end position="1064"/>
    </location>
</feature>
<evidence type="ECO:0000256" key="4">
    <source>
        <dbReference type="ARBA" id="ARBA00022949"/>
    </source>
</evidence>
<feature type="compositionally biased region" description="Basic and acidic residues" evidence="6">
    <location>
        <begin position="394"/>
        <end position="417"/>
    </location>
</feature>
<feature type="compositionally biased region" description="Basic and acidic residues" evidence="6">
    <location>
        <begin position="1418"/>
        <end position="1436"/>
    </location>
</feature>
<dbReference type="Pfam" id="PF00595">
    <property type="entry name" value="PDZ"/>
    <property type="match status" value="1"/>
</dbReference>
<keyword evidence="4" id="KW-0965">Cell junction</keyword>
<feature type="domain" description="SoHo" evidence="9">
    <location>
        <begin position="1190"/>
        <end position="1253"/>
    </location>
</feature>
<feature type="compositionally biased region" description="Basic and acidic residues" evidence="6">
    <location>
        <begin position="1296"/>
        <end position="1316"/>
    </location>
</feature>
<evidence type="ECO:0000259" key="8">
    <source>
        <dbReference type="PROSITE" id="PS50106"/>
    </source>
</evidence>
<reference evidence="11" key="1">
    <citation type="submission" date="2025-08" db="UniProtKB">
        <authorList>
            <consortium name="RefSeq"/>
        </authorList>
    </citation>
    <scope>IDENTIFICATION</scope>
</reference>
<feature type="compositionally biased region" description="Basic and acidic residues" evidence="6">
    <location>
        <begin position="1274"/>
        <end position="1287"/>
    </location>
</feature>
<dbReference type="SMART" id="SM00459">
    <property type="entry name" value="Sorb"/>
    <property type="match status" value="1"/>
</dbReference>
<feature type="compositionally biased region" description="Polar residues" evidence="6">
    <location>
        <begin position="922"/>
        <end position="936"/>
    </location>
</feature>
<feature type="compositionally biased region" description="Pro residues" evidence="6">
    <location>
        <begin position="279"/>
        <end position="296"/>
    </location>
</feature>
<dbReference type="PANTHER" id="PTHR14167:SF116">
    <property type="entry name" value="CAP, ISOFORM AC"/>
    <property type="match status" value="1"/>
</dbReference>
<accession>A0A9W2ZQX2</accession>
<feature type="region of interest" description="Disordered" evidence="6">
    <location>
        <begin position="603"/>
        <end position="794"/>
    </location>
</feature>
<feature type="compositionally biased region" description="Low complexity" evidence="6">
    <location>
        <begin position="343"/>
        <end position="353"/>
    </location>
</feature>
<dbReference type="GO" id="GO:0070161">
    <property type="term" value="C:anchoring junction"/>
    <property type="evidence" value="ECO:0007669"/>
    <property type="project" value="UniProtKB-SubCell"/>
</dbReference>
<dbReference type="FunFam" id="2.30.42.10:FF:000055">
    <property type="entry name" value="PDZ and LIM domain protein 3"/>
    <property type="match status" value="1"/>
</dbReference>
<feature type="domain" description="SH3" evidence="7">
    <location>
        <begin position="1841"/>
        <end position="1900"/>
    </location>
</feature>
<dbReference type="PRINTS" id="PR00452">
    <property type="entry name" value="SH3DOMAIN"/>
</dbReference>
<feature type="region of interest" description="Disordered" evidence="6">
    <location>
        <begin position="1786"/>
        <end position="1822"/>
    </location>
</feature>
<feature type="compositionally biased region" description="Polar residues" evidence="6">
    <location>
        <begin position="618"/>
        <end position="650"/>
    </location>
</feature>
<comment type="subcellular location">
    <subcellularLocation>
        <location evidence="1">Cell junction</location>
    </subcellularLocation>
</comment>
<protein>
    <submittedName>
        <fullName evidence="11">Uncharacterized protein LOC106077152 isoform X17</fullName>
    </submittedName>
</protein>
<dbReference type="SUPFAM" id="SSF50044">
    <property type="entry name" value="SH3-domain"/>
    <property type="match status" value="3"/>
</dbReference>
<evidence type="ECO:0000256" key="6">
    <source>
        <dbReference type="SAM" id="MobiDB-lite"/>
    </source>
</evidence>
<dbReference type="CDD" id="cd06753">
    <property type="entry name" value="PDZ_PDLIM-like"/>
    <property type="match status" value="1"/>
</dbReference>
<dbReference type="SMART" id="SM00228">
    <property type="entry name" value="PDZ"/>
    <property type="match status" value="1"/>
</dbReference>
<dbReference type="InterPro" id="IPR001452">
    <property type="entry name" value="SH3_domain"/>
</dbReference>
<dbReference type="SMART" id="SM00326">
    <property type="entry name" value="SH3"/>
    <property type="match status" value="3"/>
</dbReference>
<feature type="compositionally biased region" description="Basic and acidic residues" evidence="6">
    <location>
        <begin position="1006"/>
        <end position="1019"/>
    </location>
</feature>
<organism evidence="10 11">
    <name type="scientific">Biomphalaria glabrata</name>
    <name type="common">Bloodfluke planorb</name>
    <name type="synonym">Freshwater snail</name>
    <dbReference type="NCBI Taxonomy" id="6526"/>
    <lineage>
        <taxon>Eukaryota</taxon>
        <taxon>Metazoa</taxon>
        <taxon>Spiralia</taxon>
        <taxon>Lophotrochozoa</taxon>
        <taxon>Mollusca</taxon>
        <taxon>Gastropoda</taxon>
        <taxon>Heterobranchia</taxon>
        <taxon>Euthyneura</taxon>
        <taxon>Panpulmonata</taxon>
        <taxon>Hygrophila</taxon>
        <taxon>Lymnaeoidea</taxon>
        <taxon>Planorbidae</taxon>
        <taxon>Biomphalaria</taxon>
    </lineage>
</organism>
<feature type="compositionally biased region" description="Basic and acidic residues" evidence="6">
    <location>
        <begin position="871"/>
        <end position="884"/>
    </location>
</feature>
<dbReference type="CDD" id="cd11781">
    <property type="entry name" value="SH3_Sorbs_1"/>
    <property type="match status" value="1"/>
</dbReference>
<feature type="compositionally biased region" description="Polar residues" evidence="6">
    <location>
        <begin position="323"/>
        <end position="333"/>
    </location>
</feature>
<feature type="compositionally biased region" description="Polar residues" evidence="6">
    <location>
        <begin position="485"/>
        <end position="500"/>
    </location>
</feature>
<feature type="compositionally biased region" description="Basic and acidic residues" evidence="6">
    <location>
        <begin position="771"/>
        <end position="783"/>
    </location>
</feature>
<dbReference type="InterPro" id="IPR036034">
    <property type="entry name" value="PDZ_sf"/>
</dbReference>
<feature type="compositionally biased region" description="Low complexity" evidence="6">
    <location>
        <begin position="220"/>
        <end position="236"/>
    </location>
</feature>
<proteinExistence type="predicted"/>
<feature type="compositionally biased region" description="Basic and acidic residues" evidence="6">
    <location>
        <begin position="1453"/>
        <end position="1485"/>
    </location>
</feature>
<feature type="compositionally biased region" description="Polar residues" evidence="6">
    <location>
        <begin position="953"/>
        <end position="967"/>
    </location>
</feature>
<feature type="compositionally biased region" description="Polar residues" evidence="6">
    <location>
        <begin position="849"/>
        <end position="870"/>
    </location>
</feature>
<dbReference type="Pfam" id="PF02208">
    <property type="entry name" value="Sorb"/>
    <property type="match status" value="1"/>
</dbReference>
<dbReference type="CDD" id="cd11782">
    <property type="entry name" value="SH3_Sorbs_2"/>
    <property type="match status" value="1"/>
</dbReference>
<feature type="region of interest" description="Disordered" evidence="6">
    <location>
        <begin position="260"/>
        <end position="368"/>
    </location>
</feature>
<dbReference type="PANTHER" id="PTHR14167">
    <property type="entry name" value="SH3 DOMAIN-CONTAINING"/>
    <property type="match status" value="1"/>
</dbReference>